<evidence type="ECO:0000313" key="1">
    <source>
        <dbReference type="EMBL" id="SFD34809.1"/>
    </source>
</evidence>
<dbReference type="PANTHER" id="PTHR39450:SF1">
    <property type="entry name" value="DUF1667 DOMAIN-CONTAINING PROTEIN"/>
    <property type="match status" value="1"/>
</dbReference>
<dbReference type="RefSeq" id="WP_090094090.1">
    <property type="nucleotide sequence ID" value="NZ_FOMG01000035.1"/>
</dbReference>
<sequence>MVKELICISCPMGCHLSVDAENKTVTGNTCKRGAEYGINEVTNPVRVITSTVKIKGGQLPVIPVKTKGSIPKGLNFKCMEVLSGVELEAPVKIGDVIVKNVLGTGIDIVASRNMKAI</sequence>
<accession>A0A1I1RKG5</accession>
<dbReference type="InterPro" id="IPR012460">
    <property type="entry name" value="DUF1667"/>
</dbReference>
<dbReference type="Gene3D" id="3.10.530.10">
    <property type="entry name" value="CPE0013-like"/>
    <property type="match status" value="1"/>
</dbReference>
<proteinExistence type="predicted"/>
<dbReference type="OrthoDB" id="9811531at2"/>
<dbReference type="InterPro" id="IPR036593">
    <property type="entry name" value="CPE0013-like_sf"/>
</dbReference>
<gene>
    <name evidence="1" type="ORF">SAMN05421842_1355</name>
</gene>
<dbReference type="Proteomes" id="UP000199263">
    <property type="component" value="Unassembled WGS sequence"/>
</dbReference>
<dbReference type="AlphaFoldDB" id="A0A1I1RKG5"/>
<dbReference type="STRING" id="119641.SAMN05421842_1355"/>
<organism evidence="1 2">
    <name type="scientific">Clostridium uliginosum</name>
    <dbReference type="NCBI Taxonomy" id="119641"/>
    <lineage>
        <taxon>Bacteria</taxon>
        <taxon>Bacillati</taxon>
        <taxon>Bacillota</taxon>
        <taxon>Clostridia</taxon>
        <taxon>Eubacteriales</taxon>
        <taxon>Clostridiaceae</taxon>
        <taxon>Clostridium</taxon>
    </lineage>
</organism>
<protein>
    <submittedName>
        <fullName evidence="1">CxxC motif-containing protein</fullName>
    </submittedName>
</protein>
<evidence type="ECO:0000313" key="2">
    <source>
        <dbReference type="Proteomes" id="UP000199263"/>
    </source>
</evidence>
<reference evidence="1 2" key="1">
    <citation type="submission" date="2016-10" db="EMBL/GenBank/DDBJ databases">
        <authorList>
            <person name="de Groot N.N."/>
        </authorList>
    </citation>
    <scope>NUCLEOTIDE SEQUENCE [LARGE SCALE GENOMIC DNA]</scope>
    <source>
        <strain evidence="1 2">DSM 12992</strain>
    </source>
</reference>
<keyword evidence="2" id="KW-1185">Reference proteome</keyword>
<dbReference type="Pfam" id="PF07892">
    <property type="entry name" value="DUF1667"/>
    <property type="match status" value="1"/>
</dbReference>
<name>A0A1I1RKG5_9CLOT</name>
<dbReference type="SUPFAM" id="SSF160148">
    <property type="entry name" value="CPE0013-like"/>
    <property type="match status" value="1"/>
</dbReference>
<dbReference type="PANTHER" id="PTHR39450">
    <property type="entry name" value="MOLYBDOPTERIN OXIDOREDUCTASE, 4FE-4S CLUSTER-BINDING SUBUNIT"/>
    <property type="match status" value="1"/>
</dbReference>
<dbReference type="EMBL" id="FOMG01000035">
    <property type="protein sequence ID" value="SFD34809.1"/>
    <property type="molecule type" value="Genomic_DNA"/>
</dbReference>